<accession>J0WK44</accession>
<evidence type="ECO:0000313" key="2">
    <source>
        <dbReference type="Proteomes" id="UP000006514"/>
    </source>
</evidence>
<reference evidence="2" key="1">
    <citation type="journal article" date="2012" name="Science">
        <title>The Paleozoic origin of enzymatic lignin decomposition reconstructed from 31 fungal genomes.</title>
        <authorList>
            <person name="Floudas D."/>
            <person name="Binder M."/>
            <person name="Riley R."/>
            <person name="Barry K."/>
            <person name="Blanchette R.A."/>
            <person name="Henrissat B."/>
            <person name="Martinez A.T."/>
            <person name="Otillar R."/>
            <person name="Spatafora J.W."/>
            <person name="Yadav J.S."/>
            <person name="Aerts A."/>
            <person name="Benoit I."/>
            <person name="Boyd A."/>
            <person name="Carlson A."/>
            <person name="Copeland A."/>
            <person name="Coutinho P.M."/>
            <person name="de Vries R.P."/>
            <person name="Ferreira P."/>
            <person name="Findley K."/>
            <person name="Foster B."/>
            <person name="Gaskell J."/>
            <person name="Glotzer D."/>
            <person name="Gorecki P."/>
            <person name="Heitman J."/>
            <person name="Hesse C."/>
            <person name="Hori C."/>
            <person name="Igarashi K."/>
            <person name="Jurgens J.A."/>
            <person name="Kallen N."/>
            <person name="Kersten P."/>
            <person name="Kohler A."/>
            <person name="Kuees U."/>
            <person name="Kumar T.K.A."/>
            <person name="Kuo A."/>
            <person name="LaButti K."/>
            <person name="Larrondo L.F."/>
            <person name="Lindquist E."/>
            <person name="Ling A."/>
            <person name="Lombard V."/>
            <person name="Lucas S."/>
            <person name="Lundell T."/>
            <person name="Martin R."/>
            <person name="McLaughlin D.J."/>
            <person name="Morgenstern I."/>
            <person name="Morin E."/>
            <person name="Murat C."/>
            <person name="Nagy L.G."/>
            <person name="Nolan M."/>
            <person name="Ohm R.A."/>
            <person name="Patyshakuliyeva A."/>
            <person name="Rokas A."/>
            <person name="Ruiz-Duenas F.J."/>
            <person name="Sabat G."/>
            <person name="Salamov A."/>
            <person name="Samejima M."/>
            <person name="Schmutz J."/>
            <person name="Slot J.C."/>
            <person name="St John F."/>
            <person name="Stenlid J."/>
            <person name="Sun H."/>
            <person name="Sun S."/>
            <person name="Syed K."/>
            <person name="Tsang A."/>
            <person name="Wiebenga A."/>
            <person name="Young D."/>
            <person name="Pisabarro A."/>
            <person name="Eastwood D.C."/>
            <person name="Martin F."/>
            <person name="Cullen D."/>
            <person name="Grigoriev I.V."/>
            <person name="Hibbett D.S."/>
        </authorList>
    </citation>
    <scope>NUCLEOTIDE SEQUENCE [LARGE SCALE GENOMIC DNA]</scope>
    <source>
        <strain evidence="2">TFB10046</strain>
    </source>
</reference>
<gene>
    <name evidence="1" type="ORF">AURDEDRAFT_178240</name>
</gene>
<sequence length="108" mass="11904">MEQPTNRKQGAMRCEVPDRPIDKTAPFGPCGSYDEVPPTVFRWNVVVRLCSVRGTLVAHWWLAMVGLKCTITNLLVAALFGTVKWVCCAALSAYIDGRAALYGIILSF</sequence>
<name>J0WK44_AURST</name>
<dbReference type="EMBL" id="JH688757">
    <property type="protein sequence ID" value="EJD32663.1"/>
    <property type="molecule type" value="Genomic_DNA"/>
</dbReference>
<dbReference type="InParanoid" id="J0WK44"/>
<evidence type="ECO:0000313" key="1">
    <source>
        <dbReference type="EMBL" id="EJD32663.1"/>
    </source>
</evidence>
<protein>
    <submittedName>
        <fullName evidence="1">Uncharacterized protein</fullName>
    </submittedName>
</protein>
<dbReference type="KEGG" id="adl:AURDEDRAFT_178240"/>
<proteinExistence type="predicted"/>
<dbReference type="AlphaFoldDB" id="J0WK44"/>
<organism evidence="1 2">
    <name type="scientific">Auricularia subglabra (strain TFB-10046 / SS5)</name>
    <name type="common">White-rot fungus</name>
    <name type="synonym">Auricularia delicata (strain TFB10046)</name>
    <dbReference type="NCBI Taxonomy" id="717982"/>
    <lineage>
        <taxon>Eukaryota</taxon>
        <taxon>Fungi</taxon>
        <taxon>Dikarya</taxon>
        <taxon>Basidiomycota</taxon>
        <taxon>Agaricomycotina</taxon>
        <taxon>Agaricomycetes</taxon>
        <taxon>Auriculariales</taxon>
        <taxon>Auriculariaceae</taxon>
        <taxon>Auricularia</taxon>
    </lineage>
</organism>
<dbReference type="Proteomes" id="UP000006514">
    <property type="component" value="Unassembled WGS sequence"/>
</dbReference>
<keyword evidence="2" id="KW-1185">Reference proteome</keyword>